<evidence type="ECO:0000313" key="2">
    <source>
        <dbReference type="Proteomes" id="UP000663792"/>
    </source>
</evidence>
<sequence length="199" mass="20264">MARRRTSTGRDMTLSMGLLVIVVLLAAWLAGTVDFAPGGPKDGPAPTADVVGGLARADASTGFDVVTPDGVPGDWQPSAFSVIEAGSVEPPAARAAWITPAGSFITLIQAQGDTARVLAAELDDDPSDARSRTASGVRAVDGRDWTVTTGRRGEAAWYLTTPATDSADQVVLLITGSATPDDFTALAAATGRAIGVPTS</sequence>
<dbReference type="RefSeq" id="WP_205261246.1">
    <property type="nucleotide sequence ID" value="NZ_JAERWK010000016.1"/>
</dbReference>
<gene>
    <name evidence="1" type="ORF">JL106_13605</name>
</gene>
<reference evidence="1" key="1">
    <citation type="submission" date="2021-01" db="EMBL/GenBank/DDBJ databases">
        <title>YIM 132084 draft genome.</title>
        <authorList>
            <person name="An D."/>
        </authorList>
    </citation>
    <scope>NUCLEOTIDE SEQUENCE</scope>
    <source>
        <strain evidence="1">YIM 132084</strain>
    </source>
</reference>
<organism evidence="1 2">
    <name type="scientific">Nakamurella leprariae</name>
    <dbReference type="NCBI Taxonomy" id="2803911"/>
    <lineage>
        <taxon>Bacteria</taxon>
        <taxon>Bacillati</taxon>
        <taxon>Actinomycetota</taxon>
        <taxon>Actinomycetes</taxon>
        <taxon>Nakamurellales</taxon>
        <taxon>Nakamurellaceae</taxon>
        <taxon>Nakamurella</taxon>
    </lineage>
</organism>
<dbReference type="Pfam" id="PF14030">
    <property type="entry name" value="DUF4245"/>
    <property type="match status" value="1"/>
</dbReference>
<keyword evidence="2" id="KW-1185">Reference proteome</keyword>
<evidence type="ECO:0000313" key="1">
    <source>
        <dbReference type="EMBL" id="MBM9468316.1"/>
    </source>
</evidence>
<comment type="caution">
    <text evidence="1">The sequence shown here is derived from an EMBL/GenBank/DDBJ whole genome shotgun (WGS) entry which is preliminary data.</text>
</comment>
<accession>A0A938Y942</accession>
<protein>
    <submittedName>
        <fullName evidence="1">DUF4245 domain-containing protein</fullName>
    </submittedName>
</protein>
<dbReference type="Proteomes" id="UP000663792">
    <property type="component" value="Unassembled WGS sequence"/>
</dbReference>
<name>A0A938Y942_9ACTN</name>
<dbReference type="InterPro" id="IPR025339">
    <property type="entry name" value="DUF4245"/>
</dbReference>
<proteinExistence type="predicted"/>
<dbReference type="AlphaFoldDB" id="A0A938Y942"/>
<dbReference type="EMBL" id="JAERWK010000016">
    <property type="protein sequence ID" value="MBM9468316.1"/>
    <property type="molecule type" value="Genomic_DNA"/>
</dbReference>